<dbReference type="InterPro" id="IPR016161">
    <property type="entry name" value="Ald_DH/histidinol_DH"/>
</dbReference>
<dbReference type="EMBL" id="VCAU01000029">
    <property type="protein sequence ID" value="KAF9890084.1"/>
    <property type="molecule type" value="Genomic_DNA"/>
</dbReference>
<sequence>MATANSTLKRVTLELGDNSASIICPDVDVKAVALQVAMGAFYNSGQVCIAAKRIFIHRDIYGEFLEALSEVIKSWKVGPATSNEQIMLGPVQNRIQFHIVKGFFEDSKLNGHKFIVEGTLPDGENGYVIQPAVLDRPLDDSKIGSHKLSNTFSLGPILPILCWSDEDEVIGRVNNTSTGLGGAVWSADLKRAERLAYRIEAGTVWINHFERPLPQGFFSGHKESGIGGEWGEHGLLSYMKAQCIHMYKSPVEPKSNSQGSKSIEG</sequence>
<dbReference type="Gene3D" id="3.40.309.10">
    <property type="entry name" value="Aldehyde Dehydrogenase, Chain A, domain 2"/>
    <property type="match status" value="1"/>
</dbReference>
<evidence type="ECO:0000256" key="3">
    <source>
        <dbReference type="ARBA" id="ARBA00024226"/>
    </source>
</evidence>
<keyword evidence="2" id="KW-0560">Oxidoreductase</keyword>
<dbReference type="SUPFAM" id="SSF53720">
    <property type="entry name" value="ALDH-like"/>
    <property type="match status" value="1"/>
</dbReference>
<gene>
    <name evidence="6" type="ORF">FE257_006245</name>
</gene>
<dbReference type="GO" id="GO:0004029">
    <property type="term" value="F:aldehyde dehydrogenase (NAD+) activity"/>
    <property type="evidence" value="ECO:0007669"/>
    <property type="project" value="UniProtKB-EC"/>
</dbReference>
<proteinExistence type="inferred from homology"/>
<comment type="similarity">
    <text evidence="1">Belongs to the aldehyde dehydrogenase family.</text>
</comment>
<feature type="domain" description="Aldehyde dehydrogenase" evidence="5">
    <location>
        <begin position="2"/>
        <end position="242"/>
    </location>
</feature>
<evidence type="ECO:0000256" key="2">
    <source>
        <dbReference type="ARBA" id="ARBA00023002"/>
    </source>
</evidence>
<dbReference type="InterPro" id="IPR016162">
    <property type="entry name" value="Ald_DH_N"/>
</dbReference>
<evidence type="ECO:0000259" key="5">
    <source>
        <dbReference type="Pfam" id="PF00171"/>
    </source>
</evidence>
<comment type="caution">
    <text evidence="6">The sequence shown here is derived from an EMBL/GenBank/DDBJ whole genome shotgun (WGS) entry which is preliminary data.</text>
</comment>
<comment type="catalytic activity">
    <reaction evidence="4">
        <text>an aldehyde + NAD(+) + H2O = a carboxylate + NADH + 2 H(+)</text>
        <dbReference type="Rhea" id="RHEA:16185"/>
        <dbReference type="ChEBI" id="CHEBI:15377"/>
        <dbReference type="ChEBI" id="CHEBI:15378"/>
        <dbReference type="ChEBI" id="CHEBI:17478"/>
        <dbReference type="ChEBI" id="CHEBI:29067"/>
        <dbReference type="ChEBI" id="CHEBI:57540"/>
        <dbReference type="ChEBI" id="CHEBI:57945"/>
        <dbReference type="EC" id="1.2.1.3"/>
    </reaction>
</comment>
<evidence type="ECO:0000313" key="7">
    <source>
        <dbReference type="Proteomes" id="UP001194746"/>
    </source>
</evidence>
<dbReference type="PANTHER" id="PTHR11699">
    <property type="entry name" value="ALDEHYDE DEHYDROGENASE-RELATED"/>
    <property type="match status" value="1"/>
</dbReference>
<dbReference type="Proteomes" id="UP001194746">
    <property type="component" value="Unassembled WGS sequence"/>
</dbReference>
<dbReference type="Gene3D" id="3.40.605.10">
    <property type="entry name" value="Aldehyde Dehydrogenase, Chain A, domain 1"/>
    <property type="match status" value="1"/>
</dbReference>
<dbReference type="Pfam" id="PF00171">
    <property type="entry name" value="Aldedh"/>
    <property type="match status" value="1"/>
</dbReference>
<dbReference type="InterPro" id="IPR015590">
    <property type="entry name" value="Aldehyde_DH_dom"/>
</dbReference>
<accession>A0AAD4GTY9</accession>
<protein>
    <recommendedName>
        <fullName evidence="3">aldehyde dehydrogenase (NAD(+))</fullName>
        <ecNumber evidence="3">1.2.1.3</ecNumber>
    </recommendedName>
</protein>
<dbReference type="InterPro" id="IPR016163">
    <property type="entry name" value="Ald_DH_C"/>
</dbReference>
<reference evidence="6" key="1">
    <citation type="journal article" date="2019" name="Beilstein J. Org. Chem.">
        <title>Nanangenines: drimane sesquiterpenoids as the dominant metabolite cohort of a novel Australian fungus, Aspergillus nanangensis.</title>
        <authorList>
            <person name="Lacey H.J."/>
            <person name="Gilchrist C.L.M."/>
            <person name="Crombie A."/>
            <person name="Kalaitzis J.A."/>
            <person name="Vuong D."/>
            <person name="Rutledge P.J."/>
            <person name="Turner P."/>
            <person name="Pitt J.I."/>
            <person name="Lacey E."/>
            <person name="Chooi Y.H."/>
            <person name="Piggott A.M."/>
        </authorList>
    </citation>
    <scope>NUCLEOTIDE SEQUENCE</scope>
    <source>
        <strain evidence="6">MST-FP2251</strain>
    </source>
</reference>
<dbReference type="PROSITE" id="PS00070">
    <property type="entry name" value="ALDEHYDE_DEHYDR_CYS"/>
    <property type="match status" value="1"/>
</dbReference>
<organism evidence="6 7">
    <name type="scientific">Aspergillus nanangensis</name>
    <dbReference type="NCBI Taxonomy" id="2582783"/>
    <lineage>
        <taxon>Eukaryota</taxon>
        <taxon>Fungi</taxon>
        <taxon>Dikarya</taxon>
        <taxon>Ascomycota</taxon>
        <taxon>Pezizomycotina</taxon>
        <taxon>Eurotiomycetes</taxon>
        <taxon>Eurotiomycetidae</taxon>
        <taxon>Eurotiales</taxon>
        <taxon>Aspergillaceae</taxon>
        <taxon>Aspergillus</taxon>
        <taxon>Aspergillus subgen. Circumdati</taxon>
    </lineage>
</organism>
<evidence type="ECO:0000313" key="6">
    <source>
        <dbReference type="EMBL" id="KAF9890084.1"/>
    </source>
</evidence>
<evidence type="ECO:0000256" key="1">
    <source>
        <dbReference type="ARBA" id="ARBA00009986"/>
    </source>
</evidence>
<keyword evidence="7" id="KW-1185">Reference proteome</keyword>
<name>A0AAD4GTY9_ASPNN</name>
<dbReference type="EC" id="1.2.1.3" evidence="3"/>
<evidence type="ECO:0000256" key="4">
    <source>
        <dbReference type="ARBA" id="ARBA00049194"/>
    </source>
</evidence>
<dbReference type="AlphaFoldDB" id="A0AAD4GTY9"/>
<dbReference type="InterPro" id="IPR016160">
    <property type="entry name" value="Ald_DH_CS_CYS"/>
</dbReference>
<reference evidence="6" key="2">
    <citation type="submission" date="2020-02" db="EMBL/GenBank/DDBJ databases">
        <authorList>
            <person name="Gilchrist C.L.M."/>
            <person name="Chooi Y.-H."/>
        </authorList>
    </citation>
    <scope>NUCLEOTIDE SEQUENCE</scope>
    <source>
        <strain evidence="6">MST-FP2251</strain>
    </source>
</reference>